<dbReference type="PROSITE" id="PS51034">
    <property type="entry name" value="ZP_2"/>
    <property type="match status" value="1"/>
</dbReference>
<keyword evidence="3" id="KW-1133">Transmembrane helix</keyword>
<dbReference type="AlphaFoldDB" id="A0A6P6QY82"/>
<dbReference type="InterPro" id="IPR001507">
    <property type="entry name" value="ZP_dom"/>
</dbReference>
<evidence type="ECO:0000313" key="5">
    <source>
        <dbReference type="Proteomes" id="UP000515129"/>
    </source>
</evidence>
<proteinExistence type="predicted"/>
<gene>
    <name evidence="6" type="primary">LOC113115095</name>
</gene>
<dbReference type="PANTHER" id="PTHR14002:SF43">
    <property type="entry name" value="DELTA-LIKE PROTEIN"/>
    <property type="match status" value="1"/>
</dbReference>
<dbReference type="RefSeq" id="XP_026138161.1">
    <property type="nucleotide sequence ID" value="XM_026282376.1"/>
</dbReference>
<dbReference type="GeneID" id="113115095"/>
<feature type="domain" description="ZP" evidence="4">
    <location>
        <begin position="1"/>
        <end position="58"/>
    </location>
</feature>
<keyword evidence="2" id="KW-1015">Disulfide bond</keyword>
<reference evidence="6" key="1">
    <citation type="submission" date="2025-08" db="UniProtKB">
        <authorList>
            <consortium name="RefSeq"/>
        </authorList>
    </citation>
    <scope>IDENTIFICATION</scope>
    <source>
        <strain evidence="6">Wakin</strain>
        <tissue evidence="6">Muscle</tissue>
    </source>
</reference>
<dbReference type="Gene3D" id="2.60.40.4100">
    <property type="entry name" value="Zona pellucida, ZP-C domain"/>
    <property type="match status" value="1"/>
</dbReference>
<dbReference type="Proteomes" id="UP000515129">
    <property type="component" value="Chromosome 15"/>
</dbReference>
<dbReference type="OrthoDB" id="9987373at2759"/>
<feature type="transmembrane region" description="Helical" evidence="3">
    <location>
        <begin position="101"/>
        <end position="124"/>
    </location>
</feature>
<dbReference type="InterPro" id="IPR042235">
    <property type="entry name" value="ZP-C_dom"/>
</dbReference>
<keyword evidence="5" id="KW-1185">Reference proteome</keyword>
<evidence type="ECO:0000256" key="2">
    <source>
        <dbReference type="ARBA" id="ARBA00023157"/>
    </source>
</evidence>
<evidence type="ECO:0000259" key="4">
    <source>
        <dbReference type="PROSITE" id="PS51034"/>
    </source>
</evidence>
<dbReference type="KEGG" id="caua:113115095"/>
<evidence type="ECO:0000256" key="3">
    <source>
        <dbReference type="SAM" id="Phobius"/>
    </source>
</evidence>
<keyword evidence="3" id="KW-0812">Transmembrane</keyword>
<name>A0A6P6QY82_CARAU</name>
<evidence type="ECO:0000313" key="6">
    <source>
        <dbReference type="RefSeq" id="XP_026138161.1"/>
    </source>
</evidence>
<evidence type="ECO:0000256" key="1">
    <source>
        <dbReference type="ARBA" id="ARBA00022729"/>
    </source>
</evidence>
<dbReference type="PANTHER" id="PTHR14002">
    <property type="entry name" value="ENDOGLIN/TGF-BETA RECEPTOR TYPE III"/>
    <property type="match status" value="1"/>
</dbReference>
<protein>
    <submittedName>
        <fullName evidence="6">Uromodulin-like 1</fullName>
    </submittedName>
</protein>
<keyword evidence="1" id="KW-0732">Signal</keyword>
<accession>A0A6P6QY82</accession>
<keyword evidence="3" id="KW-0472">Membrane</keyword>
<organism evidence="5 6">
    <name type="scientific">Carassius auratus</name>
    <name type="common">Goldfish</name>
    <dbReference type="NCBI Taxonomy" id="7957"/>
    <lineage>
        <taxon>Eukaryota</taxon>
        <taxon>Metazoa</taxon>
        <taxon>Chordata</taxon>
        <taxon>Craniata</taxon>
        <taxon>Vertebrata</taxon>
        <taxon>Euteleostomi</taxon>
        <taxon>Actinopterygii</taxon>
        <taxon>Neopterygii</taxon>
        <taxon>Teleostei</taxon>
        <taxon>Ostariophysi</taxon>
        <taxon>Cypriniformes</taxon>
        <taxon>Cyprinidae</taxon>
        <taxon>Cyprininae</taxon>
        <taxon>Carassius</taxon>
    </lineage>
</organism>
<sequence>MLPIDPHGIRLLPSVLSKSASFTISLFQMINYSTAYLHCDLSVCLRNRSECEKQCVQSRNAHLREEPGAIFSSTGNRISFGPVLKEADNSSFSETADDTEAVVMIISSVASCLLACLALFLVWMANRRCLQRSRTLCEC</sequence>